<dbReference type="PANTHER" id="PTHR12419">
    <property type="entry name" value="OTU DOMAIN CONTAINING PROTEIN"/>
    <property type="match status" value="1"/>
</dbReference>
<gene>
    <name evidence="3" type="ORF">I302_02271</name>
</gene>
<reference evidence="3" key="2">
    <citation type="submission" date="2014-01" db="EMBL/GenBank/DDBJ databases">
        <title>Evolution of pathogenesis and genome organization in the Tremellales.</title>
        <authorList>
            <person name="Cuomo C."/>
            <person name="Litvintseva A."/>
            <person name="Heitman J."/>
            <person name="Chen Y."/>
            <person name="Sun S."/>
            <person name="Springer D."/>
            <person name="Dromer F."/>
            <person name="Young S."/>
            <person name="Zeng Q."/>
            <person name="Chapman S."/>
            <person name="Gujja S."/>
            <person name="Saif S."/>
            <person name="Birren B."/>
        </authorList>
    </citation>
    <scope>NUCLEOTIDE SEQUENCE</scope>
    <source>
        <strain evidence="3">CBS 10118</strain>
    </source>
</reference>
<dbReference type="FunFam" id="3.90.70.80:FF:000025">
    <property type="entry name" value="Unplaced genomic scaffold supercont1.1, whole genome shotgun sequence"/>
    <property type="match status" value="1"/>
</dbReference>
<organism evidence="3">
    <name type="scientific">Kwoniella bestiolae CBS 10118</name>
    <dbReference type="NCBI Taxonomy" id="1296100"/>
    <lineage>
        <taxon>Eukaryota</taxon>
        <taxon>Fungi</taxon>
        <taxon>Dikarya</taxon>
        <taxon>Basidiomycota</taxon>
        <taxon>Agaricomycotina</taxon>
        <taxon>Tremellomycetes</taxon>
        <taxon>Tremellales</taxon>
        <taxon>Cryptococcaceae</taxon>
        <taxon>Kwoniella</taxon>
    </lineage>
</organism>
<dbReference type="InterPro" id="IPR038765">
    <property type="entry name" value="Papain-like_cys_pep_sf"/>
</dbReference>
<sequence>MPGSKRRALKKLLSPNSAPSDPSDPSTSSSSSPIKSNPTSSNSLSQMISPQAGLPPPAVPLSQEEVQEDLVLENMHQNEKAIGHSISPGNLQISPQPAPIASSSPPAPAGTGGGGMYGNAFGMGNNGGGGGGKKKKSSRQKFEERQARKTEALLHSAPPDDPSWNAQLEKERLEEIQVIGDACTVLGRELYEIAPDGHCMYSAIADQLAEIGVLPSKDAENYSVTRAAAAKFMLSHPDDFMPFLPSITGEDSAGATDDGVMTEEGFRKYCQLVAETGEWGGEPEIQALSRHFNTPIHVFQRGPPTVVSHGGSADAFGGAMSPEQSMAAGDKVVRISYHKRMYGLGEHYNSLRKA</sequence>
<evidence type="ECO:0000313" key="3">
    <source>
        <dbReference type="EMBL" id="OCF27429.1"/>
    </source>
</evidence>
<dbReference type="PANTHER" id="PTHR12419:SF10">
    <property type="entry name" value="DEUBIQUITINASE OTUD6B"/>
    <property type="match status" value="1"/>
</dbReference>
<evidence type="ECO:0000259" key="2">
    <source>
        <dbReference type="PROSITE" id="PS50802"/>
    </source>
</evidence>
<dbReference type="GO" id="GO:0004843">
    <property type="term" value="F:cysteine-type deubiquitinase activity"/>
    <property type="evidence" value="ECO:0007669"/>
    <property type="project" value="TreeGrafter"/>
</dbReference>
<feature type="compositionally biased region" description="Low complexity" evidence="1">
    <location>
        <begin position="14"/>
        <end position="43"/>
    </location>
</feature>
<feature type="compositionally biased region" description="Basic residues" evidence="1">
    <location>
        <begin position="1"/>
        <end position="10"/>
    </location>
</feature>
<accession>A0A1B9G8T5</accession>
<dbReference type="OrthoDB" id="415023at2759"/>
<protein>
    <submittedName>
        <fullName evidence="3">OTU domain-containing protein 6B</fullName>
    </submittedName>
</protein>
<dbReference type="Gene3D" id="3.90.70.80">
    <property type="match status" value="1"/>
</dbReference>
<dbReference type="GO" id="GO:0016579">
    <property type="term" value="P:protein deubiquitination"/>
    <property type="evidence" value="ECO:0007669"/>
    <property type="project" value="TreeGrafter"/>
</dbReference>
<dbReference type="STRING" id="1296100.A0A1B9G8T5"/>
<dbReference type="SUPFAM" id="SSF54001">
    <property type="entry name" value="Cysteine proteinases"/>
    <property type="match status" value="1"/>
</dbReference>
<proteinExistence type="predicted"/>
<reference evidence="3" key="1">
    <citation type="submission" date="2013-07" db="EMBL/GenBank/DDBJ databases">
        <title>The Genome Sequence of Cryptococcus bestiolae CBS10118.</title>
        <authorList>
            <consortium name="The Broad Institute Genome Sequencing Platform"/>
            <person name="Cuomo C."/>
            <person name="Litvintseva A."/>
            <person name="Chen Y."/>
            <person name="Heitman J."/>
            <person name="Sun S."/>
            <person name="Springer D."/>
            <person name="Dromer F."/>
            <person name="Young S.K."/>
            <person name="Zeng Q."/>
            <person name="Gargeya S."/>
            <person name="Fitzgerald M."/>
            <person name="Abouelleil A."/>
            <person name="Alvarado L."/>
            <person name="Berlin A.M."/>
            <person name="Chapman S.B."/>
            <person name="Dewar J."/>
            <person name="Goldberg J."/>
            <person name="Griggs A."/>
            <person name="Gujja S."/>
            <person name="Hansen M."/>
            <person name="Howarth C."/>
            <person name="Imamovic A."/>
            <person name="Larimer J."/>
            <person name="McCowan C."/>
            <person name="Murphy C."/>
            <person name="Pearson M."/>
            <person name="Priest M."/>
            <person name="Roberts A."/>
            <person name="Saif S."/>
            <person name="Shea T."/>
            <person name="Sykes S."/>
            <person name="Wortman J."/>
            <person name="Nusbaum C."/>
            <person name="Birren B."/>
        </authorList>
    </citation>
    <scope>NUCLEOTIDE SEQUENCE [LARGE SCALE GENOMIC DNA]</scope>
    <source>
        <strain evidence="3">CBS 10118</strain>
    </source>
</reference>
<feature type="domain" description="OTU" evidence="2">
    <location>
        <begin position="188"/>
        <end position="354"/>
    </location>
</feature>
<dbReference type="AlphaFoldDB" id="A0A1B9G8T5"/>
<feature type="region of interest" description="Disordered" evidence="1">
    <location>
        <begin position="1"/>
        <end position="164"/>
    </location>
</feature>
<dbReference type="InterPro" id="IPR003323">
    <property type="entry name" value="OTU_dom"/>
</dbReference>
<feature type="compositionally biased region" description="Basic and acidic residues" evidence="1">
    <location>
        <begin position="140"/>
        <end position="152"/>
    </location>
</feature>
<dbReference type="InterPro" id="IPR050704">
    <property type="entry name" value="Peptidase_C85-like"/>
</dbReference>
<name>A0A1B9G8T5_9TREE</name>
<evidence type="ECO:0000256" key="1">
    <source>
        <dbReference type="SAM" id="MobiDB-lite"/>
    </source>
</evidence>
<dbReference type="PROSITE" id="PS50802">
    <property type="entry name" value="OTU"/>
    <property type="match status" value="1"/>
</dbReference>
<dbReference type="Pfam" id="PF02338">
    <property type="entry name" value="OTU"/>
    <property type="match status" value="1"/>
</dbReference>
<dbReference type="CDD" id="cd22748">
    <property type="entry name" value="OTU_OTUD6-like"/>
    <property type="match status" value="1"/>
</dbReference>
<dbReference type="EMBL" id="KI894019">
    <property type="protein sequence ID" value="OCF27429.1"/>
    <property type="molecule type" value="Genomic_DNA"/>
</dbReference>
<dbReference type="VEuPathDB" id="FungiDB:I302_02271"/>